<protein>
    <submittedName>
        <fullName evidence="1">Uncharacterized protein</fullName>
    </submittedName>
</protein>
<evidence type="ECO:0000313" key="1">
    <source>
        <dbReference type="EMBL" id="CAA9226905.1"/>
    </source>
</evidence>
<dbReference type="InterPro" id="IPR027266">
    <property type="entry name" value="TrmE/GcvT-like"/>
</dbReference>
<accession>A0A6J4HJT2</accession>
<dbReference type="Gene3D" id="3.30.1360.120">
    <property type="entry name" value="Probable tRNA modification gtpase trme, domain 1"/>
    <property type="match status" value="1"/>
</dbReference>
<sequence>MNNISAAQLFITETAKALLDNPVNSPFLNLSQYKLWEVKGRDSLQLVKRLVSDVVAKVAPFQSIDFIFTGYQYSVLRLGDGNFRLGLYGELGTYGGLNFEEAIAQAKIGLQVEAKSPEISAIALTLAPALDLLPKIAVVQPPQRLEALPSNYAFAARIDENSVLIWRHQLLSQSVFELHTTVGDIEAIKVKLINIDRSPLQLRKLLE</sequence>
<dbReference type="AlphaFoldDB" id="A0A6J4HJT2"/>
<dbReference type="SUPFAM" id="SSF103025">
    <property type="entry name" value="Folate-binding domain"/>
    <property type="match status" value="1"/>
</dbReference>
<reference evidence="1" key="1">
    <citation type="submission" date="2020-02" db="EMBL/GenBank/DDBJ databases">
        <authorList>
            <person name="Meier V. D."/>
        </authorList>
    </citation>
    <scope>NUCLEOTIDE SEQUENCE</scope>
    <source>
        <strain evidence="1">AVDCRST_MAG92</strain>
    </source>
</reference>
<name>A0A6J4HJT2_9CYAN</name>
<organism evidence="1">
    <name type="scientific">uncultured Coleofasciculus sp</name>
    <dbReference type="NCBI Taxonomy" id="1267456"/>
    <lineage>
        <taxon>Bacteria</taxon>
        <taxon>Bacillati</taxon>
        <taxon>Cyanobacteriota</taxon>
        <taxon>Cyanophyceae</taxon>
        <taxon>Coleofasciculales</taxon>
        <taxon>Coleofasciculaceae</taxon>
        <taxon>Coleofasciculus</taxon>
        <taxon>environmental samples</taxon>
    </lineage>
</organism>
<proteinExistence type="predicted"/>
<dbReference type="EMBL" id="CADCTM010000115">
    <property type="protein sequence ID" value="CAA9226905.1"/>
    <property type="molecule type" value="Genomic_DNA"/>
</dbReference>
<gene>
    <name evidence="1" type="ORF">AVDCRST_MAG92-837</name>
</gene>